<protein>
    <recommendedName>
        <fullName evidence="1">YhfM-like domain-containing protein</fullName>
    </recommendedName>
</protein>
<keyword evidence="3" id="KW-1185">Reference proteome</keyword>
<reference evidence="2 3" key="1">
    <citation type="submission" date="2014-09" db="EMBL/GenBank/DDBJ databases">
        <title>Genome sequencing and annotation of Bacillus Okhensis strain Kh10-101T.</title>
        <authorList>
            <person name="Prakash J.S."/>
        </authorList>
    </citation>
    <scope>NUCLEOTIDE SEQUENCE [LARGE SCALE GENOMIC DNA]</scope>
    <source>
        <strain evidence="3">Kh10-101T</strain>
    </source>
</reference>
<dbReference type="Proteomes" id="UP000030832">
    <property type="component" value="Unassembled WGS sequence"/>
</dbReference>
<dbReference type="AlphaFoldDB" id="A0A0B0IF51"/>
<evidence type="ECO:0000313" key="3">
    <source>
        <dbReference type="Proteomes" id="UP000030832"/>
    </source>
</evidence>
<accession>A0A0B0IF51</accession>
<organism evidence="2 3">
    <name type="scientific">Halalkalibacter okhensis</name>
    <dbReference type="NCBI Taxonomy" id="333138"/>
    <lineage>
        <taxon>Bacteria</taxon>
        <taxon>Bacillati</taxon>
        <taxon>Bacillota</taxon>
        <taxon>Bacilli</taxon>
        <taxon>Bacillales</taxon>
        <taxon>Bacillaceae</taxon>
        <taxon>Halalkalibacter</taxon>
    </lineage>
</organism>
<dbReference type="EMBL" id="JRJU01000044">
    <property type="protein sequence ID" value="KHF38286.1"/>
    <property type="molecule type" value="Genomic_DNA"/>
</dbReference>
<sequence length="126" mass="14577">MLWVAVRKHKWASLFYDKDVISISLNSHPEWDSKDISLKSKQFTDASRMKTFIEAIENAQKMEGMLNYIAEFDLTVYFKDKSSAHYHLSLGGETEGEGLLVNLSNTLQGFRIQKEDTKLLREMINN</sequence>
<feature type="domain" description="YhfM-like" evidence="1">
    <location>
        <begin position="37"/>
        <end position="125"/>
    </location>
</feature>
<dbReference type="STRING" id="333138.LQ50_22125"/>
<gene>
    <name evidence="2" type="ORF">LQ50_22125</name>
</gene>
<dbReference type="eggNOG" id="ENOG5030ITR">
    <property type="taxonomic scope" value="Bacteria"/>
</dbReference>
<comment type="caution">
    <text evidence="2">The sequence shown here is derived from an EMBL/GenBank/DDBJ whole genome shotgun (WGS) entry which is preliminary data.</text>
</comment>
<dbReference type="Pfam" id="PF26353">
    <property type="entry name" value="YhfM"/>
    <property type="match status" value="1"/>
</dbReference>
<dbReference type="InterPro" id="IPR058780">
    <property type="entry name" value="YhfM-like_dom"/>
</dbReference>
<evidence type="ECO:0000259" key="1">
    <source>
        <dbReference type="Pfam" id="PF26353"/>
    </source>
</evidence>
<name>A0A0B0IF51_9BACI</name>
<proteinExistence type="predicted"/>
<evidence type="ECO:0000313" key="2">
    <source>
        <dbReference type="EMBL" id="KHF38286.1"/>
    </source>
</evidence>